<name>V7BXA6_PHAVU</name>
<keyword evidence="3" id="KW-1185">Reference proteome</keyword>
<dbReference type="OrthoDB" id="1433848at2759"/>
<proteinExistence type="predicted"/>
<dbReference type="OMA" id="CEKFYKR"/>
<evidence type="ECO:0000313" key="2">
    <source>
        <dbReference type="EMBL" id="ESW21670.1"/>
    </source>
</evidence>
<dbReference type="InterPro" id="IPR029480">
    <property type="entry name" value="Transpos_assoc"/>
</dbReference>
<gene>
    <name evidence="2" type="ORF">PHAVU_005G089700g</name>
</gene>
<protein>
    <recommendedName>
        <fullName evidence="1">Transposase-associated domain-containing protein</fullName>
    </recommendedName>
</protein>
<organism evidence="2 3">
    <name type="scientific">Phaseolus vulgaris</name>
    <name type="common">Kidney bean</name>
    <name type="synonym">French bean</name>
    <dbReference type="NCBI Taxonomy" id="3885"/>
    <lineage>
        <taxon>Eukaryota</taxon>
        <taxon>Viridiplantae</taxon>
        <taxon>Streptophyta</taxon>
        <taxon>Embryophyta</taxon>
        <taxon>Tracheophyta</taxon>
        <taxon>Spermatophyta</taxon>
        <taxon>Magnoliopsida</taxon>
        <taxon>eudicotyledons</taxon>
        <taxon>Gunneridae</taxon>
        <taxon>Pentapetalae</taxon>
        <taxon>rosids</taxon>
        <taxon>fabids</taxon>
        <taxon>Fabales</taxon>
        <taxon>Fabaceae</taxon>
        <taxon>Papilionoideae</taxon>
        <taxon>50 kb inversion clade</taxon>
        <taxon>NPAAA clade</taxon>
        <taxon>indigoferoid/millettioid clade</taxon>
        <taxon>Phaseoleae</taxon>
        <taxon>Phaseolus</taxon>
    </lineage>
</organism>
<evidence type="ECO:0000259" key="1">
    <source>
        <dbReference type="Pfam" id="PF13963"/>
    </source>
</evidence>
<dbReference type="Gramene" id="ESW21670">
    <property type="protein sequence ID" value="ESW21670"/>
    <property type="gene ID" value="PHAVU_005G089700g"/>
</dbReference>
<dbReference type="AlphaFoldDB" id="V7BXA6"/>
<sequence length="69" mass="8279">MDKSWINMPRNTCQYMDKLNKFLDFVFANNSVEGKIIFPCPKCNLKKWQTREATHEHLILHPFLKGYTF</sequence>
<feature type="domain" description="Transposase-associated" evidence="1">
    <location>
        <begin position="3"/>
        <end position="68"/>
    </location>
</feature>
<dbReference type="EMBL" id="CM002292">
    <property type="protein sequence ID" value="ESW21670.1"/>
    <property type="molecule type" value="Genomic_DNA"/>
</dbReference>
<dbReference type="Proteomes" id="UP000000226">
    <property type="component" value="Chromosome 5"/>
</dbReference>
<reference evidence="3" key="1">
    <citation type="journal article" date="2014" name="Nat. Genet.">
        <title>A reference genome for common bean and genome-wide analysis of dual domestications.</title>
        <authorList>
            <person name="Schmutz J."/>
            <person name="McClean P.E."/>
            <person name="Mamidi S."/>
            <person name="Wu G.A."/>
            <person name="Cannon S.B."/>
            <person name="Grimwood J."/>
            <person name="Jenkins J."/>
            <person name="Shu S."/>
            <person name="Song Q."/>
            <person name="Chavarro C."/>
            <person name="Torres-Torres M."/>
            <person name="Geffroy V."/>
            <person name="Moghaddam S.M."/>
            <person name="Gao D."/>
            <person name="Abernathy B."/>
            <person name="Barry K."/>
            <person name="Blair M."/>
            <person name="Brick M.A."/>
            <person name="Chovatia M."/>
            <person name="Gepts P."/>
            <person name="Goodstein D.M."/>
            <person name="Gonzales M."/>
            <person name="Hellsten U."/>
            <person name="Hyten D.L."/>
            <person name="Jia G."/>
            <person name="Kelly J.D."/>
            <person name="Kudrna D."/>
            <person name="Lee R."/>
            <person name="Richard M.M."/>
            <person name="Miklas P.N."/>
            <person name="Osorno J.M."/>
            <person name="Rodrigues J."/>
            <person name="Thareau V."/>
            <person name="Urrea C.A."/>
            <person name="Wang M."/>
            <person name="Yu Y."/>
            <person name="Zhang M."/>
            <person name="Wing R.A."/>
            <person name="Cregan P.B."/>
            <person name="Rokhsar D.S."/>
            <person name="Jackson S.A."/>
        </authorList>
    </citation>
    <scope>NUCLEOTIDE SEQUENCE [LARGE SCALE GENOMIC DNA]</scope>
    <source>
        <strain evidence="3">cv. G19833</strain>
    </source>
</reference>
<evidence type="ECO:0000313" key="3">
    <source>
        <dbReference type="Proteomes" id="UP000000226"/>
    </source>
</evidence>
<accession>V7BXA6</accession>
<dbReference type="Pfam" id="PF13963">
    <property type="entry name" value="Transpos_assoc"/>
    <property type="match status" value="1"/>
</dbReference>